<dbReference type="Gene3D" id="3.40.50.2000">
    <property type="entry name" value="Glycogen Phosphorylase B"/>
    <property type="match status" value="1"/>
</dbReference>
<keyword evidence="6" id="KW-1185">Reference proteome</keyword>
<dbReference type="OrthoDB" id="525353at2"/>
<dbReference type="EMBL" id="CP099799">
    <property type="protein sequence ID" value="USS01477.1"/>
    <property type="molecule type" value="Genomic_DNA"/>
</dbReference>
<protein>
    <submittedName>
        <fullName evidence="4">Glycosyltransferase family 4 protein</fullName>
    </submittedName>
</protein>
<sequence>MKINFVVPFLSLTGGLKIIFEYATRIKKKGNEVKIYVPYKPYKVYYKENKTIWLKQYIKNIINGNNIQWADFDLEIIPIPSIKERYIDDGDIIIATAWPTAYDVNNLSENKGKKVYFIQDYEIWHGDIEKVEQTYKFDMEQIVIAQWLKELVEKKNGNKKAHLIYNGIDLNEMYNNDKNYNLNSKNVVMLYHNLPSKGTNDGIEIINKIRKEDNSINLIMFGAEKGDNIPDYAEFYLLPERREIREIYSRGDVFLFTSISEGWGLTPLEAMACKCAVVGRDVGAIKEIGDNNKNVLKSNVEDVDSLEKNLIKVLNDINLRKTLSEEGYKLIKQFDWSKSVEKFYNVLEGTLDQE</sequence>
<dbReference type="SUPFAM" id="SSF53756">
    <property type="entry name" value="UDP-Glycosyltransferase/glycogen phosphorylase"/>
    <property type="match status" value="1"/>
</dbReference>
<dbReference type="Proteomes" id="UP001055437">
    <property type="component" value="Chromosome"/>
</dbReference>
<dbReference type="GO" id="GO:0016757">
    <property type="term" value="F:glycosyltransferase activity"/>
    <property type="evidence" value="ECO:0007669"/>
    <property type="project" value="InterPro"/>
</dbReference>
<dbReference type="CDD" id="cd03801">
    <property type="entry name" value="GT4_PimA-like"/>
    <property type="match status" value="1"/>
</dbReference>
<dbReference type="Pfam" id="PF00534">
    <property type="entry name" value="Glycos_transf_1"/>
    <property type="match status" value="1"/>
</dbReference>
<dbReference type="Gene3D" id="3.40.50.11090">
    <property type="match status" value="1"/>
</dbReference>
<dbReference type="GeneID" id="303561201"/>
<dbReference type="PANTHER" id="PTHR46401">
    <property type="entry name" value="GLYCOSYLTRANSFERASE WBBK-RELATED"/>
    <property type="match status" value="1"/>
</dbReference>
<dbReference type="KEGG" id="csep:CP523_10950"/>
<accession>A0A9N7JLP9</accession>
<feature type="domain" description="Glycosyl transferase family 1" evidence="2">
    <location>
        <begin position="183"/>
        <end position="329"/>
    </location>
</feature>
<keyword evidence="1" id="KW-0808">Transferase</keyword>
<evidence type="ECO:0000259" key="2">
    <source>
        <dbReference type="Pfam" id="PF00534"/>
    </source>
</evidence>
<dbReference type="GO" id="GO:0009103">
    <property type="term" value="P:lipopolysaccharide biosynthetic process"/>
    <property type="evidence" value="ECO:0007669"/>
    <property type="project" value="TreeGrafter"/>
</dbReference>
<dbReference type="AlphaFoldDB" id="A0A9N7JLP9"/>
<dbReference type="EMBL" id="CP023671">
    <property type="protein sequence ID" value="AYE34883.1"/>
    <property type="molecule type" value="Genomic_DNA"/>
</dbReference>
<evidence type="ECO:0000313" key="4">
    <source>
        <dbReference type="EMBL" id="USS01477.1"/>
    </source>
</evidence>
<gene>
    <name evidence="3" type="ORF">CP523_10950</name>
    <name evidence="4" type="ORF">NH397_03295</name>
</gene>
<reference evidence="3 5" key="1">
    <citation type="submission" date="2017-09" db="EMBL/GenBank/DDBJ databases">
        <authorList>
            <person name="Thomas P."/>
            <person name="Seyboldt C."/>
        </authorList>
    </citation>
    <scope>NUCLEOTIDE SEQUENCE [LARGE SCALE GENOMIC DNA]</scope>
    <source>
        <strain evidence="3 5">DSM 7534</strain>
    </source>
</reference>
<dbReference type="PANTHER" id="PTHR46401:SF2">
    <property type="entry name" value="GLYCOSYLTRANSFERASE WBBK-RELATED"/>
    <property type="match status" value="1"/>
</dbReference>
<evidence type="ECO:0000313" key="6">
    <source>
        <dbReference type="Proteomes" id="UP001055437"/>
    </source>
</evidence>
<proteinExistence type="predicted"/>
<dbReference type="Proteomes" id="UP000280586">
    <property type="component" value="Chromosome"/>
</dbReference>
<name>A0A9N7JLP9_CLOSE</name>
<reference evidence="4" key="2">
    <citation type="submission" date="2022-06" db="EMBL/GenBank/DDBJ databases">
        <authorList>
            <person name="Holder M.E."/>
            <person name="Ajami N.J."/>
            <person name="Petrosino J.F."/>
        </authorList>
    </citation>
    <scope>NUCLEOTIDE SEQUENCE</scope>
    <source>
        <strain evidence="4">RMA 8861</strain>
    </source>
</reference>
<evidence type="ECO:0000313" key="5">
    <source>
        <dbReference type="Proteomes" id="UP000280586"/>
    </source>
</evidence>
<organism evidence="3 5">
    <name type="scientific">Clostridium septicum</name>
    <dbReference type="NCBI Taxonomy" id="1504"/>
    <lineage>
        <taxon>Bacteria</taxon>
        <taxon>Bacillati</taxon>
        <taxon>Bacillota</taxon>
        <taxon>Clostridia</taxon>
        <taxon>Eubacteriales</taxon>
        <taxon>Clostridiaceae</taxon>
        <taxon>Clostridium</taxon>
    </lineage>
</organism>
<dbReference type="InterPro" id="IPR001296">
    <property type="entry name" value="Glyco_trans_1"/>
</dbReference>
<dbReference type="RefSeq" id="WP_066677655.1">
    <property type="nucleotide sequence ID" value="NZ_CABMIZ010000029.1"/>
</dbReference>
<evidence type="ECO:0000313" key="3">
    <source>
        <dbReference type="EMBL" id="AYE34883.1"/>
    </source>
</evidence>
<evidence type="ECO:0000256" key="1">
    <source>
        <dbReference type="ARBA" id="ARBA00022679"/>
    </source>
</evidence>